<keyword evidence="13" id="KW-1185">Reference proteome</keyword>
<feature type="transmembrane region" description="Helical" evidence="7">
    <location>
        <begin position="259"/>
        <end position="279"/>
    </location>
</feature>
<evidence type="ECO:0000256" key="6">
    <source>
        <dbReference type="ARBA" id="ARBA00023136"/>
    </source>
</evidence>
<feature type="transmembrane region" description="Helical" evidence="7">
    <location>
        <begin position="500"/>
        <end position="518"/>
    </location>
</feature>
<feature type="domain" description="Mechanosensitive ion channel MscS" evidence="9">
    <location>
        <begin position="632"/>
        <end position="699"/>
    </location>
</feature>
<comment type="similarity">
    <text evidence="2">Belongs to the MscS (TC 1.A.23) family.</text>
</comment>
<dbReference type="InterPro" id="IPR052702">
    <property type="entry name" value="MscS-like_channel"/>
</dbReference>
<dbReference type="Pfam" id="PF00924">
    <property type="entry name" value="MS_channel_2nd"/>
    <property type="match status" value="1"/>
</dbReference>
<comment type="caution">
    <text evidence="12">The sequence shown here is derived from an EMBL/GenBank/DDBJ whole genome shotgun (WGS) entry which is preliminary data.</text>
</comment>
<dbReference type="InterPro" id="IPR006685">
    <property type="entry name" value="MscS_channel_2nd"/>
</dbReference>
<evidence type="ECO:0000256" key="3">
    <source>
        <dbReference type="ARBA" id="ARBA00022475"/>
    </source>
</evidence>
<keyword evidence="4 7" id="KW-0812">Transmembrane</keyword>
<dbReference type="InterPro" id="IPR011014">
    <property type="entry name" value="MscS_channel_TM-2"/>
</dbReference>
<dbReference type="EMBL" id="JADIKL010000005">
    <property type="protein sequence ID" value="MFK2931260.1"/>
    <property type="molecule type" value="Genomic_DNA"/>
</dbReference>
<keyword evidence="6 7" id="KW-0472">Membrane</keyword>
<dbReference type="InterPro" id="IPR049278">
    <property type="entry name" value="MS_channel_C"/>
</dbReference>
<keyword evidence="8" id="KW-0732">Signal</keyword>
<protein>
    <submittedName>
        <fullName evidence="12">Mechanosensitive ion channel family protein</fullName>
    </submittedName>
</protein>
<evidence type="ECO:0000313" key="12">
    <source>
        <dbReference type="EMBL" id="MFK2931260.1"/>
    </source>
</evidence>
<proteinExistence type="inferred from homology"/>
<dbReference type="InterPro" id="IPR022249">
    <property type="entry name" value="DUF3772"/>
</dbReference>
<name>A0ABW8KH51_9GAMM</name>
<keyword evidence="3" id="KW-1003">Cell membrane</keyword>
<keyword evidence="5 7" id="KW-1133">Transmembrane helix</keyword>
<sequence>MPTLLRRLSAFPTLLLALVLAFGTAPAWARADADTTASTATPAQALQQLSDQLDTVKAALKNAQAGKPGTPPLADLRTSAIQVQSQAGQLADSLAPQMAALQAQITVLGPPPAKGAPAEAPEVTAQRRQLDKSQANLNAQIVQAKSLNLDATQVVTQISGLRSDQFQARLAERTDTPLGHAFWADQVRALPSDMARMQRFAGEWAEGWGDAWQPPNRLPLLLCLALAVLLIAGGRQALHRLWQFTATRWLPDGHLRRSAMAAVMALSTTLVIGLGAKLVHLGLNWNDTLGADLDALATSAMRVVIFSTLMAGLGSALLSAKRASWRLLPLSDIAAQRLRRHPWLLGGAALLTGLTERVIRNVGASLPATVLLHALLALLISGLVGSMLLRLRRARRDADAADGNKARRPLWVGLLSFAATLGVVVCWLAVLFGYIALGFFVAVQMLWTGLVAASLYLLMQLARDLFETLLSPQGRGGAHLQAGFDLAPDTLEQAATVLTGITRVLLALAALALVLAPFDAGPTELAQRAMQLFGGLQLGQLHIEPGTVLGAIGVFVLGLMALRMLKRWLGEQLLPKTAMDPGMRDSIVTLLGYLGGVLVFALALAALNVSLQSIAWIASALSVGIGFGLQQIVSNFFCGLILLVERPVKVGDWVSLSSDVEGDIRRINVRATEIQLWDRSTLIVPNSQLISQTVRNVTHASAQGRVRIMLPMPLDTDAARARQLMLEALKTHPATLSTPSPVVRLDNINASSMTFSITSYVRSPRDVTAVKSDILFDILQRLRESQLPLSTPQSMVVRTLGPLGEDSPAAPFQAS</sequence>
<feature type="transmembrane region" description="Helical" evidence="7">
    <location>
        <begin position="410"/>
        <end position="430"/>
    </location>
</feature>
<evidence type="ECO:0000313" key="13">
    <source>
        <dbReference type="Proteomes" id="UP001620397"/>
    </source>
</evidence>
<gene>
    <name evidence="12" type="ORF">ISP14_10695</name>
</gene>
<evidence type="ECO:0000256" key="8">
    <source>
        <dbReference type="SAM" id="SignalP"/>
    </source>
</evidence>
<dbReference type="InterPro" id="IPR010920">
    <property type="entry name" value="LSM_dom_sf"/>
</dbReference>
<dbReference type="SUPFAM" id="SSF82861">
    <property type="entry name" value="Mechanosensitive channel protein MscS (YggB), transmembrane region"/>
    <property type="match status" value="1"/>
</dbReference>
<evidence type="ECO:0000259" key="10">
    <source>
        <dbReference type="Pfam" id="PF12607"/>
    </source>
</evidence>
<dbReference type="RefSeq" id="WP_404539346.1">
    <property type="nucleotide sequence ID" value="NZ_JADIKL010000005.1"/>
</dbReference>
<evidence type="ECO:0000256" key="4">
    <source>
        <dbReference type="ARBA" id="ARBA00022692"/>
    </source>
</evidence>
<dbReference type="SUPFAM" id="SSF82689">
    <property type="entry name" value="Mechanosensitive channel protein MscS (YggB), C-terminal domain"/>
    <property type="match status" value="1"/>
</dbReference>
<evidence type="ECO:0000259" key="9">
    <source>
        <dbReference type="Pfam" id="PF00924"/>
    </source>
</evidence>
<feature type="domain" description="DUF3772" evidence="10">
    <location>
        <begin position="142"/>
        <end position="201"/>
    </location>
</feature>
<dbReference type="PANTHER" id="PTHR30347">
    <property type="entry name" value="POTASSIUM CHANNEL RELATED"/>
    <property type="match status" value="1"/>
</dbReference>
<organism evidence="12 13">
    <name type="scientific">Dyella agri</name>
    <dbReference type="NCBI Taxonomy" id="1926869"/>
    <lineage>
        <taxon>Bacteria</taxon>
        <taxon>Pseudomonadati</taxon>
        <taxon>Pseudomonadota</taxon>
        <taxon>Gammaproteobacteria</taxon>
        <taxon>Lysobacterales</taxon>
        <taxon>Rhodanobacteraceae</taxon>
        <taxon>Dyella</taxon>
    </lineage>
</organism>
<dbReference type="PANTHER" id="PTHR30347:SF9">
    <property type="entry name" value="MINICONDUCTANCE MECHANOSENSITIVE CHANNEL MSCM"/>
    <property type="match status" value="1"/>
</dbReference>
<reference evidence="12 13" key="1">
    <citation type="submission" date="2020-10" db="EMBL/GenBank/DDBJ databases">
        <title>Phylogeny of dyella-like bacteria.</title>
        <authorList>
            <person name="Fu J."/>
        </authorList>
    </citation>
    <scope>NUCLEOTIDE SEQUENCE [LARGE SCALE GENOMIC DNA]</scope>
    <source>
        <strain evidence="12 13">DKC-1</strain>
    </source>
</reference>
<feature type="transmembrane region" description="Helical" evidence="7">
    <location>
        <begin position="436"/>
        <end position="458"/>
    </location>
</feature>
<feature type="transmembrane region" description="Helical" evidence="7">
    <location>
        <begin position="299"/>
        <end position="320"/>
    </location>
</feature>
<accession>A0ABW8KH51</accession>
<evidence type="ECO:0000256" key="1">
    <source>
        <dbReference type="ARBA" id="ARBA00004651"/>
    </source>
</evidence>
<feature type="chain" id="PRO_5045184359" evidence="8">
    <location>
        <begin position="30"/>
        <end position="815"/>
    </location>
</feature>
<dbReference type="Gene3D" id="3.30.70.100">
    <property type="match status" value="1"/>
</dbReference>
<feature type="transmembrane region" description="Helical" evidence="7">
    <location>
        <begin position="341"/>
        <end position="359"/>
    </location>
</feature>
<evidence type="ECO:0000256" key="7">
    <source>
        <dbReference type="SAM" id="Phobius"/>
    </source>
</evidence>
<evidence type="ECO:0000256" key="5">
    <source>
        <dbReference type="ARBA" id="ARBA00022989"/>
    </source>
</evidence>
<feature type="transmembrane region" description="Helical" evidence="7">
    <location>
        <begin position="371"/>
        <end position="389"/>
    </location>
</feature>
<feature type="domain" description="Mechanosensitive ion channel MscS C-terminal" evidence="11">
    <location>
        <begin position="712"/>
        <end position="784"/>
    </location>
</feature>
<dbReference type="Gene3D" id="2.30.30.60">
    <property type="match status" value="1"/>
</dbReference>
<dbReference type="Gene3D" id="1.10.287.1260">
    <property type="match status" value="1"/>
</dbReference>
<feature type="signal peptide" evidence="8">
    <location>
        <begin position="1"/>
        <end position="29"/>
    </location>
</feature>
<dbReference type="Proteomes" id="UP001620397">
    <property type="component" value="Unassembled WGS sequence"/>
</dbReference>
<feature type="transmembrane region" description="Helical" evidence="7">
    <location>
        <begin position="546"/>
        <end position="565"/>
    </location>
</feature>
<dbReference type="SUPFAM" id="SSF50182">
    <property type="entry name" value="Sm-like ribonucleoproteins"/>
    <property type="match status" value="1"/>
</dbReference>
<evidence type="ECO:0000256" key="2">
    <source>
        <dbReference type="ARBA" id="ARBA00008017"/>
    </source>
</evidence>
<feature type="transmembrane region" description="Helical" evidence="7">
    <location>
        <begin position="613"/>
        <end position="644"/>
    </location>
</feature>
<dbReference type="Pfam" id="PF21082">
    <property type="entry name" value="MS_channel_3rd"/>
    <property type="match status" value="1"/>
</dbReference>
<dbReference type="InterPro" id="IPR023408">
    <property type="entry name" value="MscS_beta-dom_sf"/>
</dbReference>
<evidence type="ECO:0000259" key="11">
    <source>
        <dbReference type="Pfam" id="PF21082"/>
    </source>
</evidence>
<dbReference type="InterPro" id="IPR011066">
    <property type="entry name" value="MscS_channel_C_sf"/>
</dbReference>
<feature type="transmembrane region" description="Helical" evidence="7">
    <location>
        <begin position="586"/>
        <end position="607"/>
    </location>
</feature>
<comment type="subcellular location">
    <subcellularLocation>
        <location evidence="1">Cell membrane</location>
        <topology evidence="1">Multi-pass membrane protein</topology>
    </subcellularLocation>
</comment>
<dbReference type="Pfam" id="PF12607">
    <property type="entry name" value="DUF3772"/>
    <property type="match status" value="1"/>
</dbReference>